<reference evidence="2 3" key="1">
    <citation type="submission" date="2016-10" db="EMBL/GenBank/DDBJ databases">
        <authorList>
            <person name="de Groot N.N."/>
        </authorList>
    </citation>
    <scope>NUCLEOTIDE SEQUENCE [LARGE SCALE GENOMIC DNA]</scope>
    <source>
        <strain evidence="2 3">KH2T6</strain>
    </source>
</reference>
<feature type="domain" description="Replication-associated protein ORF2/G2P" evidence="1">
    <location>
        <begin position="136"/>
        <end position="272"/>
    </location>
</feature>
<dbReference type="RefSeq" id="WP_074834119.1">
    <property type="nucleotide sequence ID" value="NZ_FOAT01000011.1"/>
</dbReference>
<evidence type="ECO:0000259" key="1">
    <source>
        <dbReference type="Pfam" id="PF23343"/>
    </source>
</evidence>
<gene>
    <name evidence="2" type="ORF">SAMN05216469_11165</name>
</gene>
<organism evidence="2 3">
    <name type="scientific">Ruminococcus albus</name>
    <dbReference type="NCBI Taxonomy" id="1264"/>
    <lineage>
        <taxon>Bacteria</taxon>
        <taxon>Bacillati</taxon>
        <taxon>Bacillota</taxon>
        <taxon>Clostridia</taxon>
        <taxon>Eubacteriales</taxon>
        <taxon>Oscillospiraceae</taxon>
        <taxon>Ruminococcus</taxon>
    </lineage>
</organism>
<name>A0A1H7MBC3_RUMAL</name>
<dbReference type="AlphaFoldDB" id="A0A1H7MBC3"/>
<dbReference type="OrthoDB" id="1841662at2"/>
<accession>A0A1H7MBC3</accession>
<dbReference type="EMBL" id="FOAT01000011">
    <property type="protein sequence ID" value="SEL08640.1"/>
    <property type="molecule type" value="Genomic_DNA"/>
</dbReference>
<evidence type="ECO:0000313" key="2">
    <source>
        <dbReference type="EMBL" id="SEL08640.1"/>
    </source>
</evidence>
<sequence length="359" mass="42147">MQASKRVKTTLNNLKNIRGSPSAVFKNTKIKHYRDGCFTLCRCSHRIFKSSNWECHDTVNTSTIENNAIWELLQKEFIENIITLRSDDGLPLRFWDVSKDNRFHVKRLKYGDIRSDSLKRAKDSIFDIVYENDWSWFVTFTFNNDDVDRFSSVDVMKKLRVWLDNAVRRKNLSYVLVPELHKKGGIHCHALFNDCDLKFLDSGTRCVKGFDKPVKLSTIREKNMLFRSGLSEDDLKVVYNIKDWKYGFSTAIKTYGDPANLAFYVTKYLTKDVKKIFGRFYWHSHNIRTKPEIEYLDTDFELKSPVVSVSGVNRSYQYLSSFTFGNNGNFTEHEKTQKQIDECREAERKFNELCKELGL</sequence>
<dbReference type="Proteomes" id="UP000186015">
    <property type="component" value="Unassembled WGS sequence"/>
</dbReference>
<dbReference type="Pfam" id="PF23343">
    <property type="entry name" value="REP_ORF2-G2P"/>
    <property type="match status" value="1"/>
</dbReference>
<proteinExistence type="predicted"/>
<dbReference type="InterPro" id="IPR056906">
    <property type="entry name" value="ORF2/G2P_dom"/>
</dbReference>
<protein>
    <recommendedName>
        <fullName evidence="1">Replication-associated protein ORF2/G2P domain-containing protein</fullName>
    </recommendedName>
</protein>
<evidence type="ECO:0000313" key="3">
    <source>
        <dbReference type="Proteomes" id="UP000186015"/>
    </source>
</evidence>